<dbReference type="Proteomes" id="UP000307507">
    <property type="component" value="Unassembled WGS sequence"/>
</dbReference>
<reference evidence="3 4" key="1">
    <citation type="submission" date="2019-04" db="EMBL/GenBank/DDBJ databases">
        <title>Flavobacterium sp. nov. isolated from construction timber.</title>
        <authorList>
            <person name="Lin S.-Y."/>
            <person name="Chang C.-T."/>
            <person name="Young C.-C."/>
        </authorList>
    </citation>
    <scope>NUCLEOTIDE SEQUENCE [LARGE SCALE GENOMIC DNA]</scope>
    <source>
        <strain evidence="3 4">CC-CTC003</strain>
    </source>
</reference>
<name>A0A4S3ZYU8_9FLAO</name>
<sequence length="408" mass="43897">MVFITNCDFTGVFGYDANSFVLLTFKTKNMKKIIFEVKRAAIVCGLFLLTTLSVNGQTLTLGTTNALSMPAPTTSGSPVTYTYNVTIPYFANQLTGTFNIAVPYSCPTNYTKKLFLSNALGAVNSSSGSNIITIPGTLGVGVNSYTVTGYCEDGSSLPDPVITTFNIKIIVTRETAPSVSLSFAPYCKLTPNSNPPLYNGYIGFNVTGNYANAGKLYLRVTNALGTCPTADYKVTLLNASGAATATINPTASFYDCAAGTTYTIKLVYKTTSMSGTAISYVVNSGEIGWTDYSWTKTFRSCLNKLEPVPGDPVFGRNVAEDMTAELADVKKYNVYPNPTNSDLNIAPAEGKEIRSAKVIDPSGFVYETKAFRNGKGKQSINMSHLKPGIYFVEIETNEGVFVEKVVKN</sequence>
<organism evidence="3 4">
    <name type="scientific">Flavobacterium supellecticarium</name>
    <dbReference type="NCBI Taxonomy" id="2565924"/>
    <lineage>
        <taxon>Bacteria</taxon>
        <taxon>Pseudomonadati</taxon>
        <taxon>Bacteroidota</taxon>
        <taxon>Flavobacteriia</taxon>
        <taxon>Flavobacteriales</taxon>
        <taxon>Flavobacteriaceae</taxon>
        <taxon>Flavobacterium</taxon>
    </lineage>
</organism>
<accession>A0A4S3ZYU8</accession>
<dbReference type="OrthoDB" id="1328045at2"/>
<gene>
    <name evidence="3" type="ORF">E6C50_04860</name>
</gene>
<evidence type="ECO:0000259" key="2">
    <source>
        <dbReference type="Pfam" id="PF18962"/>
    </source>
</evidence>
<dbReference type="Pfam" id="PF18962">
    <property type="entry name" value="Por_Secre_tail"/>
    <property type="match status" value="1"/>
</dbReference>
<dbReference type="NCBIfam" id="TIGR04183">
    <property type="entry name" value="Por_Secre_tail"/>
    <property type="match status" value="1"/>
</dbReference>
<evidence type="ECO:0000313" key="4">
    <source>
        <dbReference type="Proteomes" id="UP000307507"/>
    </source>
</evidence>
<dbReference type="EMBL" id="SSNZ01000002">
    <property type="protein sequence ID" value="THF51111.1"/>
    <property type="molecule type" value="Genomic_DNA"/>
</dbReference>
<dbReference type="InterPro" id="IPR026444">
    <property type="entry name" value="Secre_tail"/>
</dbReference>
<evidence type="ECO:0000256" key="1">
    <source>
        <dbReference type="ARBA" id="ARBA00022729"/>
    </source>
</evidence>
<keyword evidence="1" id="KW-0732">Signal</keyword>
<proteinExistence type="predicted"/>
<keyword evidence="4" id="KW-1185">Reference proteome</keyword>
<feature type="domain" description="Secretion system C-terminal sorting" evidence="2">
    <location>
        <begin position="334"/>
        <end position="406"/>
    </location>
</feature>
<dbReference type="AlphaFoldDB" id="A0A4S3ZYU8"/>
<evidence type="ECO:0000313" key="3">
    <source>
        <dbReference type="EMBL" id="THF51111.1"/>
    </source>
</evidence>
<protein>
    <submittedName>
        <fullName evidence="3">T9SS type A sorting domain-containing protein</fullName>
    </submittedName>
</protein>
<comment type="caution">
    <text evidence="3">The sequence shown here is derived from an EMBL/GenBank/DDBJ whole genome shotgun (WGS) entry which is preliminary data.</text>
</comment>